<gene>
    <name evidence="2" type="ORF">OBE_02398</name>
</gene>
<comment type="caution">
    <text evidence="2">The sequence shown here is derived from an EMBL/GenBank/DDBJ whole genome shotgun (WGS) entry which is preliminary data.</text>
</comment>
<keyword evidence="1" id="KW-1133">Transmembrane helix</keyword>
<sequence>MDCIVSAMQFFFEEEHNMTQSKSHLRLRALCEGAIFIALAQVLSYLKLFELPQGGSITIEMLPIFLYCARWGFGPGMLASFAYSILQAVLSSTYAWTWQSLIGDYLLAFTVLGFAGACSKLKDGLFHRHGRRQRGALSRAL</sequence>
<accession>K1UPJ9</accession>
<proteinExistence type="predicted"/>
<keyword evidence="1" id="KW-0812">Transmembrane</keyword>
<feature type="non-terminal residue" evidence="2">
    <location>
        <position position="141"/>
    </location>
</feature>
<reference evidence="2" key="1">
    <citation type="journal article" date="2013" name="Environ. Microbiol.">
        <title>Microbiota from the distal guts of lean and obese adolescents exhibit partial functional redundancy besides clear differences in community structure.</title>
        <authorList>
            <person name="Ferrer M."/>
            <person name="Ruiz A."/>
            <person name="Lanza F."/>
            <person name="Haange S.B."/>
            <person name="Oberbach A."/>
            <person name="Till H."/>
            <person name="Bargiela R."/>
            <person name="Campoy C."/>
            <person name="Segura M.T."/>
            <person name="Richter M."/>
            <person name="von Bergen M."/>
            <person name="Seifert J."/>
            <person name="Suarez A."/>
        </authorList>
    </citation>
    <scope>NUCLEOTIDE SEQUENCE</scope>
</reference>
<organism evidence="2">
    <name type="scientific">human gut metagenome</name>
    <dbReference type="NCBI Taxonomy" id="408170"/>
    <lineage>
        <taxon>unclassified sequences</taxon>
        <taxon>metagenomes</taxon>
        <taxon>organismal metagenomes</taxon>
    </lineage>
</organism>
<evidence type="ECO:0000256" key="1">
    <source>
        <dbReference type="SAM" id="Phobius"/>
    </source>
</evidence>
<evidence type="ECO:0000313" key="2">
    <source>
        <dbReference type="EMBL" id="EKC73421.1"/>
    </source>
</evidence>
<dbReference type="Gene3D" id="1.10.1760.20">
    <property type="match status" value="1"/>
</dbReference>
<dbReference type="AlphaFoldDB" id="K1UPJ9"/>
<dbReference type="Pfam" id="PF09515">
    <property type="entry name" value="Thia_YuaJ"/>
    <property type="match status" value="1"/>
</dbReference>
<dbReference type="InterPro" id="IPR012651">
    <property type="entry name" value="Thia_Transptr_ThiT"/>
</dbReference>
<dbReference type="GO" id="GO:0015234">
    <property type="term" value="F:thiamine transmembrane transporter activity"/>
    <property type="evidence" value="ECO:0007669"/>
    <property type="project" value="InterPro"/>
</dbReference>
<feature type="transmembrane region" description="Helical" evidence="1">
    <location>
        <begin position="102"/>
        <end position="121"/>
    </location>
</feature>
<dbReference type="GO" id="GO:0005886">
    <property type="term" value="C:plasma membrane"/>
    <property type="evidence" value="ECO:0007669"/>
    <property type="project" value="InterPro"/>
</dbReference>
<name>K1UPJ9_9ZZZZ</name>
<dbReference type="EMBL" id="AJWZ01001562">
    <property type="protein sequence ID" value="EKC73421.1"/>
    <property type="molecule type" value="Genomic_DNA"/>
</dbReference>
<protein>
    <submittedName>
        <fullName evidence="2">Thiamine transporter YuaJ</fullName>
    </submittedName>
</protein>
<keyword evidence="1" id="KW-0472">Membrane</keyword>